<sequence>MKAGTDTSRPRRNRRGRLRCLDLFAGELGVGANSHRRRAAALQLYFDGPDRRSALKALVMVSTHPSQRRPVTANVCSVIYFSIGRDNARGRWSKVA</sequence>
<dbReference type="Proteomes" id="UP000020681">
    <property type="component" value="Unassembled WGS sequence"/>
</dbReference>
<keyword evidence="2" id="KW-1185">Reference proteome</keyword>
<reference evidence="1 2" key="1">
    <citation type="submission" date="2014-01" db="EMBL/GenBank/DDBJ databases">
        <authorList>
            <person name="Dobos K."/>
            <person name="Lenaerts A."/>
            <person name="Ordway D."/>
            <person name="DeGroote M.A."/>
            <person name="Parker T."/>
            <person name="Sizemore C."/>
            <person name="Tallon L.J."/>
            <person name="Sadzewicz L.K."/>
            <person name="Sengamalay N."/>
            <person name="Fraser C.M."/>
            <person name="Hine E."/>
            <person name="Shefchek K.A."/>
            <person name="Das S.P."/>
            <person name="Tettelin H."/>
        </authorList>
    </citation>
    <scope>NUCLEOTIDE SEQUENCE [LARGE SCALE GENOMIC DNA]</scope>
    <source>
        <strain evidence="1 2">Harvey</strain>
    </source>
</reference>
<evidence type="ECO:0000313" key="2">
    <source>
        <dbReference type="Proteomes" id="UP000020681"/>
    </source>
</evidence>
<dbReference type="EMBL" id="JAOL01000011">
    <property type="protein sequence ID" value="EUA94180.1"/>
    <property type="molecule type" value="Genomic_DNA"/>
</dbReference>
<accession>A0ABN0RAZ7</accession>
<protein>
    <submittedName>
        <fullName evidence="1">Uncharacterized protein</fullName>
    </submittedName>
</protein>
<gene>
    <name evidence="1" type="ORF">I551_8546</name>
</gene>
<name>A0ABN0RAZ7_MYCUL</name>
<evidence type="ECO:0000313" key="1">
    <source>
        <dbReference type="EMBL" id="EUA94180.1"/>
    </source>
</evidence>
<comment type="caution">
    <text evidence="1">The sequence shown here is derived from an EMBL/GenBank/DDBJ whole genome shotgun (WGS) entry which is preliminary data.</text>
</comment>
<organism evidence="1 2">
    <name type="scientific">Mycobacterium ulcerans str. Harvey</name>
    <dbReference type="NCBI Taxonomy" id="1299332"/>
    <lineage>
        <taxon>Bacteria</taxon>
        <taxon>Bacillati</taxon>
        <taxon>Actinomycetota</taxon>
        <taxon>Actinomycetes</taxon>
        <taxon>Mycobacteriales</taxon>
        <taxon>Mycobacteriaceae</taxon>
        <taxon>Mycobacterium</taxon>
        <taxon>Mycobacterium ulcerans group</taxon>
    </lineage>
</organism>
<proteinExistence type="predicted"/>